<dbReference type="InterPro" id="IPR051128">
    <property type="entry name" value="EgtD_Methyltrsf_superfamily"/>
</dbReference>
<evidence type="ECO:0000259" key="3">
    <source>
        <dbReference type="Pfam" id="PF10017"/>
    </source>
</evidence>
<dbReference type="Proteomes" id="UP000032946">
    <property type="component" value="Chromosome"/>
</dbReference>
<dbReference type="RefSeq" id="WP_008055139.1">
    <property type="nucleotide sequence ID" value="NZ_FO818640.1"/>
</dbReference>
<proteinExistence type="predicted"/>
<organism evidence="4 5">
    <name type="scientific">Limnospira indica PCC 8005</name>
    <dbReference type="NCBI Taxonomy" id="376219"/>
    <lineage>
        <taxon>Bacteria</taxon>
        <taxon>Bacillati</taxon>
        <taxon>Cyanobacteriota</taxon>
        <taxon>Cyanophyceae</taxon>
        <taxon>Oscillatoriophycideae</taxon>
        <taxon>Oscillatoriales</taxon>
        <taxon>Sirenicapillariaceae</taxon>
        <taxon>Limnospira</taxon>
    </lineage>
</organism>
<reference evidence="4 5" key="1">
    <citation type="submission" date="2014-02" db="EMBL/GenBank/DDBJ databases">
        <authorList>
            <person name="Genoscope - CEA"/>
        </authorList>
    </citation>
    <scope>NUCLEOTIDE SEQUENCE [LARGE SCALE GENOMIC DNA]</scope>
    <source>
        <strain evidence="4 5">PCC 8005</strain>
    </source>
</reference>
<protein>
    <submittedName>
        <fullName evidence="4">Histidine-specific methyltransferase EgtD</fullName>
        <ecNumber evidence="4">2.1.1.44</ecNumber>
    </submittedName>
</protein>
<evidence type="ECO:0000313" key="4">
    <source>
        <dbReference type="EMBL" id="CDM97818.1"/>
    </source>
</evidence>
<accession>A0A9P1KJZ7</accession>
<dbReference type="Pfam" id="PF10017">
    <property type="entry name" value="Methyltransf_33"/>
    <property type="match status" value="1"/>
</dbReference>
<keyword evidence="5" id="KW-1185">Reference proteome</keyword>
<dbReference type="GO" id="GO:0052706">
    <property type="term" value="F:L-histidine N(alpha)-methyltransferase activity"/>
    <property type="evidence" value="ECO:0007669"/>
    <property type="project" value="UniProtKB-EC"/>
</dbReference>
<dbReference type="PANTHER" id="PTHR43397">
    <property type="entry name" value="ERGOTHIONEINE BIOSYNTHESIS PROTEIN 1"/>
    <property type="match status" value="1"/>
</dbReference>
<evidence type="ECO:0000256" key="1">
    <source>
        <dbReference type="ARBA" id="ARBA00022603"/>
    </source>
</evidence>
<dbReference type="SUPFAM" id="SSF53335">
    <property type="entry name" value="S-adenosyl-L-methionine-dependent methyltransferases"/>
    <property type="match status" value="1"/>
</dbReference>
<dbReference type="NCBIfam" id="TIGR03438">
    <property type="entry name" value="egtD_ergothio"/>
    <property type="match status" value="1"/>
</dbReference>
<gene>
    <name evidence="4" type="primary">egtD</name>
    <name evidence="4" type="ORF">ARTHRO_60419</name>
</gene>
<dbReference type="InterPro" id="IPR035094">
    <property type="entry name" value="EgtD"/>
</dbReference>
<dbReference type="GO" id="GO:0032259">
    <property type="term" value="P:methylation"/>
    <property type="evidence" value="ECO:0007669"/>
    <property type="project" value="UniProtKB-KW"/>
</dbReference>
<keyword evidence="2 4" id="KW-0808">Transferase</keyword>
<feature type="domain" description="Histidine-specific methyltransferase SAM-dependent" evidence="3">
    <location>
        <begin position="43"/>
        <end position="346"/>
    </location>
</feature>
<evidence type="ECO:0000313" key="5">
    <source>
        <dbReference type="Proteomes" id="UP000032946"/>
    </source>
</evidence>
<sequence>MYISHPQTTTETSDRSLLQQRIRIESLVNANQTPANEPATGYDIIEGLANTYQPKTLSPKYFYDDQGSLLFEKICELPEYYPTRTETAILRDFASEIATLTGPTELVELGSGSSTKTRILLDAYQSLGYPLRYLPIDISGGILETSAYQLLEDYPSLQVHGIVATYEQALATLEPAPLPSRMICFLGSTLGNLTPTECDRFFSQITAALLPGEYFLLGVDLHKPTDILEAAYNDSQGVTAAFNLNMLSHLNHRFDGDFDINNFEHWAFYNLEEHQIEMHLRSLCQQTVRLQSLNLTVNFSAQETVRTEISRKFELENMQNYLNQQGLQPVKTWTDSNNWFGLILAKCKG</sequence>
<evidence type="ECO:0000256" key="2">
    <source>
        <dbReference type="ARBA" id="ARBA00022679"/>
    </source>
</evidence>
<name>A0A9P1KJZ7_9CYAN</name>
<dbReference type="Gene3D" id="3.40.50.150">
    <property type="entry name" value="Vaccinia Virus protein VP39"/>
    <property type="match status" value="1"/>
</dbReference>
<dbReference type="InterPro" id="IPR017804">
    <property type="entry name" value="MeTrfase_EgtD-like"/>
</dbReference>
<dbReference type="AlphaFoldDB" id="A0A9P1KJZ7"/>
<dbReference type="EMBL" id="FO818640">
    <property type="protein sequence ID" value="CDM97818.1"/>
    <property type="molecule type" value="Genomic_DNA"/>
</dbReference>
<dbReference type="PANTHER" id="PTHR43397:SF1">
    <property type="entry name" value="ERGOTHIONEINE BIOSYNTHESIS PROTEIN 1"/>
    <property type="match status" value="1"/>
</dbReference>
<dbReference type="InterPro" id="IPR029063">
    <property type="entry name" value="SAM-dependent_MTases_sf"/>
</dbReference>
<dbReference type="EC" id="2.1.1.44" evidence="4"/>
<dbReference type="PIRSF" id="PIRSF018005">
    <property type="entry name" value="UCP018005"/>
    <property type="match status" value="1"/>
</dbReference>
<keyword evidence="1 4" id="KW-0489">Methyltransferase</keyword>
<dbReference type="InterPro" id="IPR019257">
    <property type="entry name" value="MeTrfase_dom"/>
</dbReference>